<dbReference type="GO" id="GO:0000287">
    <property type="term" value="F:magnesium ion binding"/>
    <property type="evidence" value="ECO:0007669"/>
    <property type="project" value="UniProtKB-UniRule"/>
</dbReference>
<dbReference type="AlphaFoldDB" id="A0A7C4JM25"/>
<evidence type="ECO:0000256" key="5">
    <source>
        <dbReference type="HAMAP-Rule" id="MF_02131"/>
    </source>
</evidence>
<comment type="cofactor">
    <cofactor evidence="5">
        <name>Mg(2+)</name>
        <dbReference type="ChEBI" id="CHEBI:18420"/>
    </cofactor>
</comment>
<accession>A0A7C4JM25</accession>
<evidence type="ECO:0000256" key="4">
    <source>
        <dbReference type="ARBA" id="ARBA00022840"/>
    </source>
</evidence>
<dbReference type="GO" id="GO:0016301">
    <property type="term" value="F:kinase activity"/>
    <property type="evidence" value="ECO:0007669"/>
    <property type="project" value="UniProtKB-KW"/>
</dbReference>
<dbReference type="InterPro" id="IPR036759">
    <property type="entry name" value="TPK_catalytic_sf"/>
</dbReference>
<dbReference type="EMBL" id="DTBE01000041">
    <property type="protein sequence ID" value="HGQ59362.1"/>
    <property type="molecule type" value="Genomic_DNA"/>
</dbReference>
<dbReference type="InterPro" id="IPR002826">
    <property type="entry name" value="MptE-like"/>
</dbReference>
<comment type="function">
    <text evidence="5">Catalyzes the transfer of diphosphate from ATP to 6-hydroxymethyl-7,8-dihydropterin (6-HMD), leading to 6-hydroxymethyl-7,8-dihydropterin diphosphate (6-HMDP).</text>
</comment>
<comment type="similarity">
    <text evidence="5">Belongs to the archaeal 6-HMPDK family.</text>
</comment>
<protein>
    <recommendedName>
        <fullName evidence="5">6-hydroxymethyl-7,8-dihydropterin pyrophosphokinase</fullName>
        <shortName evidence="5">HPPK</shortName>
        <ecNumber evidence="5">2.7.6.3</ecNumber>
    </recommendedName>
    <alternativeName>
        <fullName evidence="5">2-amino-4-hydroxy-6-hydroxymethyldihydropteridine pyrophosphokinase</fullName>
    </alternativeName>
    <alternativeName>
        <fullName evidence="5">6-hydroxymethyl-7,8-dihydropterin diphosphokinase</fullName>
        <shortName evidence="5">6-HMPDK</shortName>
    </alternativeName>
    <alternativeName>
        <fullName evidence="5">7,8-dihydro-6-hydroxymethylpterin diphosphokinase</fullName>
    </alternativeName>
    <alternativeName>
        <fullName evidence="5">7,8-dihydro-6-hydroxymethylpterin pyrophosphokinase</fullName>
        <shortName evidence="5">PPPK</shortName>
    </alternativeName>
</protein>
<evidence type="ECO:0000256" key="3">
    <source>
        <dbReference type="ARBA" id="ARBA00022777"/>
    </source>
</evidence>
<dbReference type="PANTHER" id="PTHR39648:SF1">
    <property type="entry name" value="6-HYDROXYMETHYL-7,8-DIHYDROPTERIN PYROPHOSPHOKINASE"/>
    <property type="match status" value="1"/>
</dbReference>
<feature type="domain" description="6-hydroxymethylpterin diphosphokinase MptE-like" evidence="6">
    <location>
        <begin position="54"/>
        <end position="208"/>
    </location>
</feature>
<dbReference type="GO" id="GO:0005524">
    <property type="term" value="F:ATP binding"/>
    <property type="evidence" value="ECO:0007669"/>
    <property type="project" value="UniProtKB-UniRule"/>
</dbReference>
<evidence type="ECO:0000256" key="2">
    <source>
        <dbReference type="ARBA" id="ARBA00022741"/>
    </source>
</evidence>
<dbReference type="EMBL" id="DTBP01000017">
    <property type="protein sequence ID" value="HGQ73937.1"/>
    <property type="molecule type" value="Genomic_DNA"/>
</dbReference>
<comment type="catalytic activity">
    <reaction evidence="5">
        <text>6-hydroxymethyl-7,8-dihydropterin + ATP = (7,8-dihydropterin-6-yl)methyl diphosphate + AMP + H(+)</text>
        <dbReference type="Rhea" id="RHEA:11412"/>
        <dbReference type="ChEBI" id="CHEBI:15378"/>
        <dbReference type="ChEBI" id="CHEBI:30616"/>
        <dbReference type="ChEBI" id="CHEBI:44841"/>
        <dbReference type="ChEBI" id="CHEBI:72950"/>
        <dbReference type="ChEBI" id="CHEBI:456215"/>
        <dbReference type="EC" id="2.7.6.3"/>
    </reaction>
</comment>
<keyword evidence="1 5" id="KW-0808">Transferase</keyword>
<evidence type="ECO:0000259" key="6">
    <source>
        <dbReference type="Pfam" id="PF01973"/>
    </source>
</evidence>
<comment type="caution">
    <text evidence="8">The sequence shown here is derived from an EMBL/GenBank/DDBJ whole genome shotgun (WGS) entry which is preliminary data.</text>
</comment>
<dbReference type="GO" id="GO:0004788">
    <property type="term" value="F:thiamine diphosphokinase activity"/>
    <property type="evidence" value="ECO:0007669"/>
    <property type="project" value="InterPro"/>
</dbReference>
<dbReference type="Pfam" id="PF01973">
    <property type="entry name" value="MptE-like"/>
    <property type="match status" value="1"/>
</dbReference>
<sequence>MCCSIIVFLIRCFQLAWIIDRNEWFSIYSFIKSRVSGLNFHMDQYATDILSDLLRNRSGVVKFHDLIHLFKGFSEAYVIGCSENVYDEVEKQVKLLENGFIIAADGATSVLLDYGIVPNIITSDLDGDIRDLLYASSEGSIVVIHAHGDNIDKLREYTHLFQNYVMGSTQVEPRPYVYNFGGFTDGDRAVHLAYYIGVHRVKLIGFDFNKPFVCPGDKRVLNKSISSVKLEIALMLLKLLVEKGLVIECVEQGSCKQILHS</sequence>
<dbReference type="PANTHER" id="PTHR39648">
    <property type="entry name" value="6-HYDROXYMETHYL-7,8-DIHYDROPTERIN PYROPHOSPHOKINASE"/>
    <property type="match status" value="1"/>
</dbReference>
<keyword evidence="4 5" id="KW-0067">ATP-binding</keyword>
<evidence type="ECO:0000313" key="8">
    <source>
        <dbReference type="EMBL" id="HGQ73937.1"/>
    </source>
</evidence>
<dbReference type="EC" id="2.7.6.3" evidence="5"/>
<gene>
    <name evidence="5" type="primary">mptE</name>
    <name evidence="7" type="ORF">ENU09_01370</name>
    <name evidence="8" type="ORF">ENU20_02535</name>
</gene>
<keyword evidence="3 5" id="KW-0418">Kinase</keyword>
<dbReference type="HAMAP" id="MF_02131">
    <property type="entry name" value="HMPDK_arch"/>
    <property type="match status" value="1"/>
</dbReference>
<keyword evidence="5" id="KW-0460">Magnesium</keyword>
<evidence type="ECO:0000256" key="1">
    <source>
        <dbReference type="ARBA" id="ARBA00022679"/>
    </source>
</evidence>
<name>A0A7C4JM25_STAMA</name>
<dbReference type="SUPFAM" id="SSF63999">
    <property type="entry name" value="Thiamin pyrophosphokinase, catalytic domain"/>
    <property type="match status" value="1"/>
</dbReference>
<reference evidence="8" key="1">
    <citation type="journal article" date="2020" name="mSystems">
        <title>Genome- and Community-Level Interaction Insights into Carbon Utilization and Element Cycling Functions of Hydrothermarchaeota in Hydrothermal Sediment.</title>
        <authorList>
            <person name="Zhou Z."/>
            <person name="Liu Y."/>
            <person name="Xu W."/>
            <person name="Pan J."/>
            <person name="Luo Z.H."/>
            <person name="Li M."/>
        </authorList>
    </citation>
    <scope>NUCLEOTIDE SEQUENCE [LARGE SCALE GENOMIC DNA]</scope>
    <source>
        <strain evidence="7">SpSt-638</strain>
        <strain evidence="8">SpSt-648</strain>
    </source>
</reference>
<dbReference type="InterPro" id="IPR027510">
    <property type="entry name" value="HMPDK_MptE"/>
</dbReference>
<proteinExistence type="inferred from homology"/>
<organism evidence="8">
    <name type="scientific">Staphylothermus marinus</name>
    <dbReference type="NCBI Taxonomy" id="2280"/>
    <lineage>
        <taxon>Archaea</taxon>
        <taxon>Thermoproteota</taxon>
        <taxon>Thermoprotei</taxon>
        <taxon>Desulfurococcales</taxon>
        <taxon>Desulfurococcaceae</taxon>
        <taxon>Staphylothermus</taxon>
    </lineage>
</organism>
<dbReference type="GO" id="GO:0009229">
    <property type="term" value="P:thiamine diphosphate biosynthetic process"/>
    <property type="evidence" value="ECO:0007669"/>
    <property type="project" value="InterPro"/>
</dbReference>
<evidence type="ECO:0000313" key="7">
    <source>
        <dbReference type="EMBL" id="HGQ59362.1"/>
    </source>
</evidence>
<dbReference type="GO" id="GO:0003848">
    <property type="term" value="F:2-amino-4-hydroxy-6-hydroxymethyldihydropteridine diphosphokinase activity"/>
    <property type="evidence" value="ECO:0007669"/>
    <property type="project" value="UniProtKB-UniRule"/>
</dbReference>
<keyword evidence="2 5" id="KW-0547">Nucleotide-binding</keyword>